<feature type="compositionally biased region" description="Low complexity" evidence="1">
    <location>
        <begin position="25"/>
        <end position="38"/>
    </location>
</feature>
<sequence length="302" mass="32768">MTHSSAPCQPRSRHPPGPARPPPARIRTPPITSTTTFSPPDPCVPTDQMASICVRRCRSATSSRRSTRMTNIRLGLVEVEEQPEISEAYEVTMFPYFVFCKSQIWSNDSEVKAANRSCTTENNSRGVAYPSHALDMVPIRTLQFAVLSSYLNQKVPDFSYGGRCFNPDTVHDHASYAFNSYPPQPAATSVVRPPSPIVGGIGLRGRIDACSKAGAKAHQPPLAPVRDGGGSMLRGIESTIAKGDGMTVQVGIVNLLTRGGLAVKGKQHGSKLERSKILEMSPTTKGSFMFLRFEAPDLLPED</sequence>
<accession>A0A317Y1X2</accession>
<gene>
    <name evidence="2" type="ORF">Zm00014a_025397</name>
</gene>
<evidence type="ECO:0000313" key="2">
    <source>
        <dbReference type="EMBL" id="PWZ52628.1"/>
    </source>
</evidence>
<reference evidence="2" key="1">
    <citation type="journal article" date="2018" name="Nat. Genet.">
        <title>Extensive intraspecific gene order and gene structural variations between Mo17 and other maize genomes.</title>
        <authorList>
            <person name="Sun S."/>
            <person name="Zhou Y."/>
            <person name="Chen J."/>
            <person name="Shi J."/>
            <person name="Zhao H."/>
            <person name="Zhao H."/>
            <person name="Song W."/>
            <person name="Zhang M."/>
            <person name="Cui Y."/>
            <person name="Dong X."/>
            <person name="Liu H."/>
            <person name="Ma X."/>
            <person name="Jiao Y."/>
            <person name="Wang B."/>
            <person name="Wei X."/>
            <person name="Stein J.C."/>
            <person name="Glaubitz J.C."/>
            <person name="Lu F."/>
            <person name="Yu G."/>
            <person name="Liang C."/>
            <person name="Fengler K."/>
            <person name="Li B."/>
            <person name="Rafalski A."/>
            <person name="Schnable P.S."/>
            <person name="Ware D.H."/>
            <person name="Buckler E.S."/>
            <person name="Lai J."/>
        </authorList>
    </citation>
    <scope>NUCLEOTIDE SEQUENCE [LARGE SCALE GENOMIC DNA]</scope>
    <source>
        <tissue evidence="2">Seedling</tissue>
    </source>
</reference>
<dbReference type="AlphaFoldDB" id="A0A317Y1X2"/>
<protein>
    <submittedName>
        <fullName evidence="2">Uncharacterized protein</fullName>
    </submittedName>
</protein>
<dbReference type="EMBL" id="NCVQ01000001">
    <property type="protein sequence ID" value="PWZ52628.1"/>
    <property type="molecule type" value="Genomic_DNA"/>
</dbReference>
<organism evidence="2">
    <name type="scientific">Zea mays</name>
    <name type="common">Maize</name>
    <dbReference type="NCBI Taxonomy" id="4577"/>
    <lineage>
        <taxon>Eukaryota</taxon>
        <taxon>Viridiplantae</taxon>
        <taxon>Streptophyta</taxon>
        <taxon>Embryophyta</taxon>
        <taxon>Tracheophyta</taxon>
        <taxon>Spermatophyta</taxon>
        <taxon>Magnoliopsida</taxon>
        <taxon>Liliopsida</taxon>
        <taxon>Poales</taxon>
        <taxon>Poaceae</taxon>
        <taxon>PACMAD clade</taxon>
        <taxon>Panicoideae</taxon>
        <taxon>Andropogonodae</taxon>
        <taxon>Andropogoneae</taxon>
        <taxon>Tripsacinae</taxon>
        <taxon>Zea</taxon>
    </lineage>
</organism>
<dbReference type="Proteomes" id="UP000251960">
    <property type="component" value="Chromosome 1"/>
</dbReference>
<feature type="compositionally biased region" description="Pro residues" evidence="1">
    <location>
        <begin position="15"/>
        <end position="24"/>
    </location>
</feature>
<feature type="region of interest" description="Disordered" evidence="1">
    <location>
        <begin position="1"/>
        <end position="43"/>
    </location>
</feature>
<name>A0A317Y1X2_MAIZE</name>
<proteinExistence type="predicted"/>
<evidence type="ECO:0000256" key="1">
    <source>
        <dbReference type="SAM" id="MobiDB-lite"/>
    </source>
</evidence>
<comment type="caution">
    <text evidence="2">The sequence shown here is derived from an EMBL/GenBank/DDBJ whole genome shotgun (WGS) entry which is preliminary data.</text>
</comment>